<evidence type="ECO:0000256" key="2">
    <source>
        <dbReference type="ARBA" id="ARBA00023043"/>
    </source>
</evidence>
<evidence type="ECO:0000313" key="4">
    <source>
        <dbReference type="Proteomes" id="UP000179807"/>
    </source>
</evidence>
<name>A0A1J4JJ65_9EUKA</name>
<sequence>MVLPTTNLTLLHVAAVGDSLEVFTLLESYGFDIGCSSAASYLPIHYACLYSSYEVASYILAKKPEMAKSEPQVEFHLLYLTATGGDPGIMSLLFENNINLKSPANRRNNPFFKAVQSRNIECLKILLQHGERPPKNDEFTFPMYAAINLQPAAVEYLVENDENLISYCSPISHHTLLGLCCFTGQPFKNVILNLLKKATKIEPPSEIECQGPIHWMCTFIDLDVAHAFFRHAVNVNRLDQEGKTGFHYLIDKPKQMETKIIQLMQLIIDHGFNINIRRAPRPNSQQPPTVLEHFINAIMKSYNIIEFLIMNGADIYAENKNQKRLIDAVMEKKDKKLIEIFKKSPMYKPEQV</sequence>
<proteinExistence type="predicted"/>
<evidence type="ECO:0000313" key="3">
    <source>
        <dbReference type="EMBL" id="OHS97603.1"/>
    </source>
</evidence>
<dbReference type="InterPro" id="IPR002110">
    <property type="entry name" value="Ankyrin_rpt"/>
</dbReference>
<dbReference type="Proteomes" id="UP000179807">
    <property type="component" value="Unassembled WGS sequence"/>
</dbReference>
<dbReference type="RefSeq" id="XP_068350740.1">
    <property type="nucleotide sequence ID" value="XM_068494786.1"/>
</dbReference>
<reference evidence="3" key="1">
    <citation type="submission" date="2016-10" db="EMBL/GenBank/DDBJ databases">
        <authorList>
            <person name="Benchimol M."/>
            <person name="Almeida L.G."/>
            <person name="Vasconcelos A.T."/>
            <person name="Perreira-Neves A."/>
            <person name="Rosa I.A."/>
            <person name="Tasca T."/>
            <person name="Bogo M.R."/>
            <person name="de Souza W."/>
        </authorList>
    </citation>
    <scope>NUCLEOTIDE SEQUENCE [LARGE SCALE GENOMIC DNA]</scope>
    <source>
        <strain evidence="3">K</strain>
    </source>
</reference>
<keyword evidence="4" id="KW-1185">Reference proteome</keyword>
<keyword evidence="1" id="KW-0677">Repeat</keyword>
<dbReference type="SMART" id="SM00248">
    <property type="entry name" value="ANK"/>
    <property type="match status" value="7"/>
</dbReference>
<dbReference type="EMBL" id="MLAK01001104">
    <property type="protein sequence ID" value="OHS97603.1"/>
    <property type="molecule type" value="Genomic_DNA"/>
</dbReference>
<comment type="caution">
    <text evidence="3">The sequence shown here is derived from an EMBL/GenBank/DDBJ whole genome shotgun (WGS) entry which is preliminary data.</text>
</comment>
<organism evidence="3 4">
    <name type="scientific">Tritrichomonas foetus</name>
    <dbReference type="NCBI Taxonomy" id="1144522"/>
    <lineage>
        <taxon>Eukaryota</taxon>
        <taxon>Metamonada</taxon>
        <taxon>Parabasalia</taxon>
        <taxon>Tritrichomonadida</taxon>
        <taxon>Tritrichomonadidae</taxon>
        <taxon>Tritrichomonas</taxon>
    </lineage>
</organism>
<gene>
    <name evidence="3" type="ORF">TRFO_09294</name>
</gene>
<dbReference type="OrthoDB" id="9984784at2759"/>
<dbReference type="GeneID" id="94829490"/>
<dbReference type="AlphaFoldDB" id="A0A1J4JJ65"/>
<dbReference type="PANTHER" id="PTHR24198">
    <property type="entry name" value="ANKYRIN REPEAT AND PROTEIN KINASE DOMAIN-CONTAINING PROTEIN"/>
    <property type="match status" value="1"/>
</dbReference>
<accession>A0A1J4JJ65</accession>
<dbReference type="PANTHER" id="PTHR24198:SF165">
    <property type="entry name" value="ANKYRIN REPEAT-CONTAINING PROTEIN-RELATED"/>
    <property type="match status" value="1"/>
</dbReference>
<evidence type="ECO:0000256" key="1">
    <source>
        <dbReference type="ARBA" id="ARBA00022737"/>
    </source>
</evidence>
<dbReference type="Pfam" id="PF12796">
    <property type="entry name" value="Ank_2"/>
    <property type="match status" value="1"/>
</dbReference>
<dbReference type="SUPFAM" id="SSF48403">
    <property type="entry name" value="Ankyrin repeat"/>
    <property type="match status" value="1"/>
</dbReference>
<protein>
    <submittedName>
        <fullName evidence="3">Uncharacterized protein</fullName>
    </submittedName>
</protein>
<dbReference type="InterPro" id="IPR036770">
    <property type="entry name" value="Ankyrin_rpt-contain_sf"/>
</dbReference>
<keyword evidence="2" id="KW-0040">ANK repeat</keyword>
<dbReference type="VEuPathDB" id="TrichDB:TRFO_09294"/>
<dbReference type="Gene3D" id="1.25.40.20">
    <property type="entry name" value="Ankyrin repeat-containing domain"/>
    <property type="match status" value="1"/>
</dbReference>